<evidence type="ECO:0000256" key="5">
    <source>
        <dbReference type="ARBA" id="ARBA00023004"/>
    </source>
</evidence>
<proteinExistence type="inferred from homology"/>
<evidence type="ECO:0000256" key="7">
    <source>
        <dbReference type="ARBA" id="ARBA00023601"/>
    </source>
</evidence>
<dbReference type="PROSITE" id="PS51918">
    <property type="entry name" value="RADICAL_SAM"/>
    <property type="match status" value="1"/>
</dbReference>
<organism evidence="9 10">
    <name type="scientific">Desulforhopalus singaporensis</name>
    <dbReference type="NCBI Taxonomy" id="91360"/>
    <lineage>
        <taxon>Bacteria</taxon>
        <taxon>Pseudomonadati</taxon>
        <taxon>Thermodesulfobacteriota</taxon>
        <taxon>Desulfobulbia</taxon>
        <taxon>Desulfobulbales</taxon>
        <taxon>Desulfocapsaceae</taxon>
        <taxon>Desulforhopalus</taxon>
    </lineage>
</organism>
<comment type="similarity">
    <text evidence="7">Belongs to the radical SAM superfamily. Anaerobic sulfatase-maturating enzyme family.</text>
</comment>
<dbReference type="InterPro" id="IPR047207">
    <property type="entry name" value="SPASM_anSME"/>
</dbReference>
<dbReference type="GO" id="GO:0016491">
    <property type="term" value="F:oxidoreductase activity"/>
    <property type="evidence" value="ECO:0007669"/>
    <property type="project" value="InterPro"/>
</dbReference>
<dbReference type="GO" id="GO:0046872">
    <property type="term" value="F:metal ion binding"/>
    <property type="evidence" value="ECO:0007669"/>
    <property type="project" value="UniProtKB-KW"/>
</dbReference>
<dbReference type="NCBIfam" id="TIGR03942">
    <property type="entry name" value="sulfatase_rSAM"/>
    <property type="match status" value="1"/>
</dbReference>
<dbReference type="Pfam" id="PF04055">
    <property type="entry name" value="Radical_SAM"/>
    <property type="match status" value="1"/>
</dbReference>
<dbReference type="PANTHER" id="PTHR43273:SF3">
    <property type="entry name" value="ANAEROBIC SULFATASE-MATURATING ENZYME HOMOLOG ASLB-RELATED"/>
    <property type="match status" value="1"/>
</dbReference>
<dbReference type="SFLD" id="SFLDG01386">
    <property type="entry name" value="main_SPASM_domain-containing"/>
    <property type="match status" value="1"/>
</dbReference>
<evidence type="ECO:0000256" key="4">
    <source>
        <dbReference type="ARBA" id="ARBA00022723"/>
    </source>
</evidence>
<keyword evidence="2" id="KW-0004">4Fe-4S</keyword>
<evidence type="ECO:0000256" key="1">
    <source>
        <dbReference type="ARBA" id="ARBA00001966"/>
    </source>
</evidence>
<evidence type="ECO:0000256" key="6">
    <source>
        <dbReference type="ARBA" id="ARBA00023014"/>
    </source>
</evidence>
<dbReference type="InterPro" id="IPR023885">
    <property type="entry name" value="4Fe4S-binding_SPASM_dom"/>
</dbReference>
<protein>
    <recommendedName>
        <fullName evidence="8">Radical SAM core domain-containing protein</fullName>
    </recommendedName>
</protein>
<dbReference type="CDD" id="cd21120">
    <property type="entry name" value="SPASM_anSME"/>
    <property type="match status" value="1"/>
</dbReference>
<evidence type="ECO:0000313" key="10">
    <source>
        <dbReference type="Proteomes" id="UP000199073"/>
    </source>
</evidence>
<accession>A0A1H0VMW2</accession>
<name>A0A1H0VMW2_9BACT</name>
<dbReference type="InterPro" id="IPR023867">
    <property type="entry name" value="Sulphatase_maturase_rSAM"/>
</dbReference>
<evidence type="ECO:0000313" key="9">
    <source>
        <dbReference type="EMBL" id="SDP79555.1"/>
    </source>
</evidence>
<keyword evidence="10" id="KW-1185">Reference proteome</keyword>
<dbReference type="NCBIfam" id="TIGR04085">
    <property type="entry name" value="rSAM_more_4Fe4S"/>
    <property type="match status" value="1"/>
</dbReference>
<evidence type="ECO:0000256" key="2">
    <source>
        <dbReference type="ARBA" id="ARBA00022485"/>
    </source>
</evidence>
<dbReference type="Gene3D" id="3.20.20.70">
    <property type="entry name" value="Aldolase class I"/>
    <property type="match status" value="1"/>
</dbReference>
<comment type="cofactor">
    <cofactor evidence="1">
        <name>[4Fe-4S] cluster</name>
        <dbReference type="ChEBI" id="CHEBI:49883"/>
    </cofactor>
</comment>
<dbReference type="CDD" id="cd01335">
    <property type="entry name" value="Radical_SAM"/>
    <property type="match status" value="1"/>
</dbReference>
<dbReference type="OrthoDB" id="9782387at2"/>
<dbReference type="GO" id="GO:0051539">
    <property type="term" value="F:4 iron, 4 sulfur cluster binding"/>
    <property type="evidence" value="ECO:0007669"/>
    <property type="project" value="UniProtKB-KW"/>
</dbReference>
<dbReference type="InterPro" id="IPR034491">
    <property type="entry name" value="Anaerob_Ser_sulfatase-maturase"/>
</dbReference>
<keyword evidence="6" id="KW-0411">Iron-sulfur</keyword>
<evidence type="ECO:0000259" key="8">
    <source>
        <dbReference type="PROSITE" id="PS51918"/>
    </source>
</evidence>
<dbReference type="EMBL" id="FNJI01000055">
    <property type="protein sequence ID" value="SDP79555.1"/>
    <property type="molecule type" value="Genomic_DNA"/>
</dbReference>
<dbReference type="STRING" id="91360.SAMN05660330_04143"/>
<reference evidence="9 10" key="1">
    <citation type="submission" date="2016-10" db="EMBL/GenBank/DDBJ databases">
        <authorList>
            <person name="de Groot N.N."/>
        </authorList>
    </citation>
    <scope>NUCLEOTIDE SEQUENCE [LARGE SCALE GENOMIC DNA]</scope>
    <source>
        <strain evidence="9 10">DSM 12130</strain>
    </source>
</reference>
<dbReference type="SFLD" id="SFLDF00285">
    <property type="entry name" value="anaerobic_Ser-type_sulfatase-m"/>
    <property type="match status" value="1"/>
</dbReference>
<dbReference type="SFLD" id="SFLDG01072">
    <property type="entry name" value="dehydrogenase_like"/>
    <property type="match status" value="1"/>
</dbReference>
<feature type="domain" description="Radical SAM core" evidence="8">
    <location>
        <begin position="17"/>
        <end position="251"/>
    </location>
</feature>
<keyword evidence="4" id="KW-0479">Metal-binding</keyword>
<dbReference type="SUPFAM" id="SSF103642">
    <property type="entry name" value="Sec-C motif"/>
    <property type="match status" value="1"/>
</dbReference>
<gene>
    <name evidence="9" type="ORF">SAMN05660330_04143</name>
</gene>
<evidence type="ECO:0000256" key="3">
    <source>
        <dbReference type="ARBA" id="ARBA00022691"/>
    </source>
</evidence>
<sequence>MKNQSKTIRFGDTHRHFPVPKTFSVIAKPIGPKCNLNCTYCYYLEKENFYPDTTKFKLRENALEQFIKSYIQDQEAGHITFAWQGGEPTMLGVDYFKKALELQKKYANGKTIANAFQTNGTYITDEWCSFFKDNGFLVGISIDGPEKLNDHYRRTKGGEPTFRKIMKGIELLHKHQVEFNTLSVVNDLTSQYPLEIYRFLKSIGSTFMQFIPIVECSATQDDNLKLVTEAYEKKAHVTEWSVDPEKYGEFLCAIFDEWVRNDVARYFVQIFDVTLANWIGQSPGLCVFGDTCGRAAAIEHNGDVYSCDHYVYENYYLGNVMDTSLGEMLASQKQTDFGLAKRNSLPRYCLQCEYHFACHGECPKNRFIKTPDGQDGLNYLCKGYKMFFKYATPFMNYMAKELEKKRAPANVMQWIKQKESKKIAYNKLGRNDPCFCGSGLKYKKCHGK</sequence>
<dbReference type="PANTHER" id="PTHR43273">
    <property type="entry name" value="ANAEROBIC SULFATASE-MATURATING ENZYME HOMOLOG ASLB-RELATED"/>
    <property type="match status" value="1"/>
</dbReference>
<keyword evidence="5" id="KW-0408">Iron</keyword>
<keyword evidence="3" id="KW-0949">S-adenosyl-L-methionine</keyword>
<dbReference type="RefSeq" id="WP_092226009.1">
    <property type="nucleotide sequence ID" value="NZ_FNJI01000055.1"/>
</dbReference>
<dbReference type="SUPFAM" id="SSF102114">
    <property type="entry name" value="Radical SAM enzymes"/>
    <property type="match status" value="1"/>
</dbReference>
<dbReference type="Pfam" id="PF02810">
    <property type="entry name" value="SEC-C"/>
    <property type="match status" value="1"/>
</dbReference>
<dbReference type="InterPro" id="IPR013785">
    <property type="entry name" value="Aldolase_TIM"/>
</dbReference>
<dbReference type="InterPro" id="IPR007197">
    <property type="entry name" value="rSAM"/>
</dbReference>
<dbReference type="NCBIfam" id="NF010308">
    <property type="entry name" value="PRK13745.1"/>
    <property type="match status" value="1"/>
</dbReference>
<dbReference type="Proteomes" id="UP000199073">
    <property type="component" value="Unassembled WGS sequence"/>
</dbReference>
<dbReference type="InterPro" id="IPR004027">
    <property type="entry name" value="SEC_C_motif"/>
</dbReference>
<dbReference type="InterPro" id="IPR058240">
    <property type="entry name" value="rSAM_sf"/>
</dbReference>
<dbReference type="AlphaFoldDB" id="A0A1H0VMW2"/>
<dbReference type="SFLD" id="SFLDG01067">
    <property type="entry name" value="SPASM/twitch_domain_containing"/>
    <property type="match status" value="1"/>
</dbReference>
<dbReference type="SFLD" id="SFLDS00029">
    <property type="entry name" value="Radical_SAM"/>
    <property type="match status" value="1"/>
</dbReference>
<dbReference type="Pfam" id="PF13186">
    <property type="entry name" value="SPASM"/>
    <property type="match status" value="1"/>
</dbReference>
<dbReference type="SFLD" id="SFLDG01384">
    <property type="entry name" value="thioether_bond_formation_requi"/>
    <property type="match status" value="1"/>
</dbReference>